<feature type="region of interest" description="Disordered" evidence="1">
    <location>
        <begin position="30"/>
        <end position="52"/>
    </location>
</feature>
<keyword evidence="4" id="KW-1185">Reference proteome</keyword>
<feature type="signal peptide" evidence="2">
    <location>
        <begin position="1"/>
        <end position="19"/>
    </location>
</feature>
<keyword evidence="2" id="KW-0732">Signal</keyword>
<evidence type="ECO:0000313" key="3">
    <source>
        <dbReference type="EMBL" id="GAA4025628.1"/>
    </source>
</evidence>
<sequence>MRIILCLGLALTLPACQPAADKADTGEAIARDAGVGDGPTGRSGRPVSKHVGNAVIPENINEGLEPTATNTAAAAPKPTNIPEQFRGRWGLTTNDCKAEFASAAKGLMVVNDSRLTFYESRGTLDRIDRWTPANRFTANYGFSGEGQTWERVITFERSANKLRRTEQGGEEGPVDLTYTACPA</sequence>
<dbReference type="EMBL" id="BAABBR010000001">
    <property type="protein sequence ID" value="GAA4025628.1"/>
    <property type="molecule type" value="Genomic_DNA"/>
</dbReference>
<evidence type="ECO:0000256" key="2">
    <source>
        <dbReference type="SAM" id="SignalP"/>
    </source>
</evidence>
<comment type="caution">
    <text evidence="3">The sequence shown here is derived from an EMBL/GenBank/DDBJ whole genome shotgun (WGS) entry which is preliminary data.</text>
</comment>
<feature type="chain" id="PRO_5046222740" description="Lipoprotein" evidence="2">
    <location>
        <begin position="20"/>
        <end position="183"/>
    </location>
</feature>
<evidence type="ECO:0008006" key="5">
    <source>
        <dbReference type="Google" id="ProtNLM"/>
    </source>
</evidence>
<dbReference type="Proteomes" id="UP001424459">
    <property type="component" value="Unassembled WGS sequence"/>
</dbReference>
<accession>A0ABP7TG99</accession>
<proteinExistence type="predicted"/>
<evidence type="ECO:0000256" key="1">
    <source>
        <dbReference type="SAM" id="MobiDB-lite"/>
    </source>
</evidence>
<gene>
    <name evidence="3" type="ORF">GCM10022281_00200</name>
</gene>
<name>A0ABP7TG99_9SPHN</name>
<protein>
    <recommendedName>
        <fullName evidence="5">Lipoprotein</fullName>
    </recommendedName>
</protein>
<organism evidence="3 4">
    <name type="scientific">Sphingomonas rosea</name>
    <dbReference type="NCBI Taxonomy" id="335605"/>
    <lineage>
        <taxon>Bacteria</taxon>
        <taxon>Pseudomonadati</taxon>
        <taxon>Pseudomonadota</taxon>
        <taxon>Alphaproteobacteria</taxon>
        <taxon>Sphingomonadales</taxon>
        <taxon>Sphingomonadaceae</taxon>
        <taxon>Sphingomonas</taxon>
    </lineage>
</organism>
<reference evidence="4" key="1">
    <citation type="journal article" date="2019" name="Int. J. Syst. Evol. Microbiol.">
        <title>The Global Catalogue of Microorganisms (GCM) 10K type strain sequencing project: providing services to taxonomists for standard genome sequencing and annotation.</title>
        <authorList>
            <consortium name="The Broad Institute Genomics Platform"/>
            <consortium name="The Broad Institute Genome Sequencing Center for Infectious Disease"/>
            <person name="Wu L."/>
            <person name="Ma J."/>
        </authorList>
    </citation>
    <scope>NUCLEOTIDE SEQUENCE [LARGE SCALE GENOMIC DNA]</scope>
    <source>
        <strain evidence="4">JCM 17564</strain>
    </source>
</reference>
<dbReference type="RefSeq" id="WP_344694912.1">
    <property type="nucleotide sequence ID" value="NZ_BAABBR010000001.1"/>
</dbReference>
<evidence type="ECO:0000313" key="4">
    <source>
        <dbReference type="Proteomes" id="UP001424459"/>
    </source>
</evidence>